<feature type="region of interest" description="Disordered" evidence="1">
    <location>
        <begin position="22"/>
        <end position="42"/>
    </location>
</feature>
<name>A0A022Q9M6_ERYGU</name>
<dbReference type="OMA" id="RWRYERI"/>
<evidence type="ECO:0000256" key="1">
    <source>
        <dbReference type="SAM" id="MobiDB-lite"/>
    </source>
</evidence>
<keyword evidence="3" id="KW-1185">Reference proteome</keyword>
<reference evidence="2 3" key="1">
    <citation type="journal article" date="2013" name="Proc. Natl. Acad. Sci. U.S.A.">
        <title>Fine-scale variation in meiotic recombination in Mimulus inferred from population shotgun sequencing.</title>
        <authorList>
            <person name="Hellsten U."/>
            <person name="Wright K.M."/>
            <person name="Jenkins J."/>
            <person name="Shu S."/>
            <person name="Yuan Y."/>
            <person name="Wessler S.R."/>
            <person name="Schmutz J."/>
            <person name="Willis J.H."/>
            <person name="Rokhsar D.S."/>
        </authorList>
    </citation>
    <scope>NUCLEOTIDE SEQUENCE [LARGE SCALE GENOMIC DNA]</scope>
    <source>
        <strain evidence="3">cv. DUN x IM62</strain>
    </source>
</reference>
<dbReference type="PhylomeDB" id="A0A022Q9M6"/>
<accession>A0A022Q9M6</accession>
<evidence type="ECO:0000313" key="3">
    <source>
        <dbReference type="Proteomes" id="UP000030748"/>
    </source>
</evidence>
<dbReference type="eggNOG" id="ENOG502SCSD">
    <property type="taxonomic scope" value="Eukaryota"/>
</dbReference>
<dbReference type="AlphaFoldDB" id="A0A022Q9M6"/>
<evidence type="ECO:0000313" key="2">
    <source>
        <dbReference type="EMBL" id="EYU23923.1"/>
    </source>
</evidence>
<organism evidence="2 3">
    <name type="scientific">Erythranthe guttata</name>
    <name type="common">Yellow monkey flower</name>
    <name type="synonym">Mimulus guttatus</name>
    <dbReference type="NCBI Taxonomy" id="4155"/>
    <lineage>
        <taxon>Eukaryota</taxon>
        <taxon>Viridiplantae</taxon>
        <taxon>Streptophyta</taxon>
        <taxon>Embryophyta</taxon>
        <taxon>Tracheophyta</taxon>
        <taxon>Spermatophyta</taxon>
        <taxon>Magnoliopsida</taxon>
        <taxon>eudicotyledons</taxon>
        <taxon>Gunneridae</taxon>
        <taxon>Pentapetalae</taxon>
        <taxon>asterids</taxon>
        <taxon>lamiids</taxon>
        <taxon>Lamiales</taxon>
        <taxon>Phrymaceae</taxon>
        <taxon>Erythranthe</taxon>
    </lineage>
</organism>
<dbReference type="KEGG" id="egt:105972933"/>
<dbReference type="OrthoDB" id="847067at2759"/>
<gene>
    <name evidence="2" type="ORF">MIMGU_mgv1a015389mg</name>
</gene>
<sequence>MPNNKGVIIKVYIESRKLRSDQKTDPIKKLNPNRSSSKPRVFETGGYSRRAQLLAYSQELRHGANAPQPQKSRRKPNKWKWTLHAPKKIRVIFTRLNWIKKKWKYERIVSDHEEYYSDVEGSCNRENMKGRRRYSHCCKRLRCFLKEMCRAWKCKNGGC</sequence>
<proteinExistence type="predicted"/>
<dbReference type="EMBL" id="KI632147">
    <property type="protein sequence ID" value="EYU23923.1"/>
    <property type="molecule type" value="Genomic_DNA"/>
</dbReference>
<protein>
    <submittedName>
        <fullName evidence="2">Uncharacterized protein</fullName>
    </submittedName>
</protein>
<dbReference type="Proteomes" id="UP000030748">
    <property type="component" value="Unassembled WGS sequence"/>
</dbReference>